<evidence type="ECO:0000256" key="2">
    <source>
        <dbReference type="PROSITE-ProRule" id="PRU00259"/>
    </source>
</evidence>
<evidence type="ECO:0000313" key="4">
    <source>
        <dbReference type="EMBL" id="CAD8254427.1"/>
    </source>
</evidence>
<name>A0A6U0UK77_9STRA</name>
<protein>
    <submittedName>
        <fullName evidence="4">Uncharacterized protein</fullName>
    </submittedName>
</protein>
<reference evidence="4" key="1">
    <citation type="submission" date="2021-01" db="EMBL/GenBank/DDBJ databases">
        <authorList>
            <person name="Corre E."/>
            <person name="Pelletier E."/>
            <person name="Niang G."/>
            <person name="Scheremetjew M."/>
            <person name="Finn R."/>
            <person name="Kale V."/>
            <person name="Holt S."/>
            <person name="Cochrane G."/>
            <person name="Meng A."/>
            <person name="Brown T."/>
            <person name="Cohen L."/>
        </authorList>
    </citation>
    <scope>NUCLEOTIDE SEQUENCE</scope>
    <source>
        <strain evidence="4">CCMP2078</strain>
    </source>
</reference>
<dbReference type="Gene3D" id="1.25.10.10">
    <property type="entry name" value="Leucine-rich Repeat Variant"/>
    <property type="match status" value="2"/>
</dbReference>
<dbReference type="InterPro" id="IPR011989">
    <property type="entry name" value="ARM-like"/>
</dbReference>
<dbReference type="PANTHER" id="PTHR22895:SF0">
    <property type="entry name" value="ARMADILLO REPEAT-CONTAINING PROTEIN 6"/>
    <property type="match status" value="1"/>
</dbReference>
<feature type="repeat" description="ARM" evidence="2">
    <location>
        <begin position="439"/>
        <end position="476"/>
    </location>
</feature>
<dbReference type="InterPro" id="IPR016024">
    <property type="entry name" value="ARM-type_fold"/>
</dbReference>
<feature type="region of interest" description="Disordered" evidence="3">
    <location>
        <begin position="657"/>
        <end position="685"/>
    </location>
</feature>
<evidence type="ECO:0000256" key="1">
    <source>
        <dbReference type="ARBA" id="ARBA00022737"/>
    </source>
</evidence>
<evidence type="ECO:0000313" key="5">
    <source>
        <dbReference type="EMBL" id="CAD8254428.1"/>
    </source>
</evidence>
<proteinExistence type="predicted"/>
<gene>
    <name evidence="4" type="ORF">PPYR1160_LOCUS3919</name>
    <name evidence="5" type="ORF">PPYR1160_LOCUS3920</name>
</gene>
<dbReference type="InterPro" id="IPR000225">
    <property type="entry name" value="Armadillo"/>
</dbReference>
<evidence type="ECO:0000256" key="3">
    <source>
        <dbReference type="SAM" id="MobiDB-lite"/>
    </source>
</evidence>
<feature type="compositionally biased region" description="Acidic residues" evidence="3">
    <location>
        <begin position="657"/>
        <end position="684"/>
    </location>
</feature>
<accession>A0A6U0UK77</accession>
<dbReference type="PROSITE" id="PS50176">
    <property type="entry name" value="ARM_REPEAT"/>
    <property type="match status" value="1"/>
</dbReference>
<sequence>MAQSEDPSSSMLAMLAQSSGEMREQMAAQMLALQKSYAGVGVVAAMKAAEGDAALQREGCMAMWNLAGSLGSVDKLLFDGGADCVVAAMRNHASDEEIQYYGAGAILQMAAKGVDRRSSSSSWSTMADRVPNVISELVSKSTFQAILAAMEGHQESVRIQSLGCNMILFFDTEVLSHLASHGVDARLAQMLDRHGGNSELAQLGLKAAARLPGSNSGSLLGALLALMTTKAENAAAQLHGCRVMATQARDGVDLPQGCVETVLRALRAHPTNASVLCSGFRALWHIAHESEERLDKLLALGAADAIVEVIPELVRALEAECRLDLGEDASRLLHCFFHDGDEYSRDFADCFLEKATEKETGFGGHGGRAKLHKVFFAAVTMLCRASVQDKLIALGAGFVLEKGMRTYGCDPDLQRQGLEAMAGLAGGSDEAVEELWAVGAVERLVTAMQAYAENEEIQEAAAVAVSKLVGESDSRKQRLEALQTTPEVAEAVRQIARPTLDKVKGLREWPQIEAELGGRPLEQIRDWLKLDLVFHDDESSDLNPWIVLVREVIAHCRFISSLSMDYDGGGPSEDREILCNLIAEGDFPKLTGFSPQHCMVLGVYDCFGLPEDSRYYQPEDNDRLLALVRFKIMFGIELLPDWTDEIADRVLVALDSEEENEANGDDEDADEDLGEEDEGVDEEDSYARREIPFGKLRGDLCEDRGKVLAAVKERAVALRFAAPELRRDREVLLAAVESTGNRVEFWDSEAAMWAEFEKHCVDPAVATRMRRWCEWKHGKEAADQMSFPEVHAQYVWYPQASAQPGREQYQNLGWAFDATLPEEDAKEEGEGAPNSERGDEEKSKAAE</sequence>
<dbReference type="PANTHER" id="PTHR22895">
    <property type="entry name" value="ARMADILLO REPEAT-CONTAINING PROTEIN 6"/>
    <property type="match status" value="1"/>
</dbReference>
<feature type="compositionally biased region" description="Basic and acidic residues" evidence="3">
    <location>
        <begin position="836"/>
        <end position="847"/>
    </location>
</feature>
<dbReference type="SUPFAM" id="SSF48371">
    <property type="entry name" value="ARM repeat"/>
    <property type="match status" value="1"/>
</dbReference>
<feature type="region of interest" description="Disordered" evidence="3">
    <location>
        <begin position="816"/>
        <end position="847"/>
    </location>
</feature>
<dbReference type="EMBL" id="HBEA01005123">
    <property type="protein sequence ID" value="CAD8254427.1"/>
    <property type="molecule type" value="Transcribed_RNA"/>
</dbReference>
<dbReference type="AlphaFoldDB" id="A0A6U0UK77"/>
<organism evidence="4">
    <name type="scientific">Pinguiococcus pyrenoidosus</name>
    <dbReference type="NCBI Taxonomy" id="172671"/>
    <lineage>
        <taxon>Eukaryota</taxon>
        <taxon>Sar</taxon>
        <taxon>Stramenopiles</taxon>
        <taxon>Ochrophyta</taxon>
        <taxon>Pinguiophyceae</taxon>
        <taxon>Pinguiochrysidales</taxon>
        <taxon>Pinguiochrysidaceae</taxon>
        <taxon>Pinguiococcus</taxon>
    </lineage>
</organism>
<keyword evidence="1" id="KW-0677">Repeat</keyword>
<dbReference type="EMBL" id="HBEA01005124">
    <property type="protein sequence ID" value="CAD8254428.1"/>
    <property type="molecule type" value="Transcribed_RNA"/>
</dbReference>